<keyword evidence="3" id="KW-1185">Reference proteome</keyword>
<dbReference type="AlphaFoldDB" id="A0A1G6GWZ5"/>
<sequence length="142" mass="15857">MLAELREVGAGMRHFPDHGERTRLLGDLQRCPWSVLELEPHRLLLAHGITGWSANHPVLLHGRQLFVDIAFPGAKVAVEADGRAHHSDGSAFESDRVRWNLLSADGWIVLRVTWDAVMNRPEVVVQQVRDALVSRGGVEALY</sequence>
<dbReference type="STRING" id="1577474.GA0111570_105226"/>
<accession>A0A1G6GWZ5</accession>
<evidence type="ECO:0000313" key="3">
    <source>
        <dbReference type="Proteomes" id="UP000199086"/>
    </source>
</evidence>
<feature type="domain" description="DUF559" evidence="1">
    <location>
        <begin position="65"/>
        <end position="131"/>
    </location>
</feature>
<proteinExistence type="predicted"/>
<dbReference type="EMBL" id="FMYF01000005">
    <property type="protein sequence ID" value="SDB86547.1"/>
    <property type="molecule type" value="Genomic_DNA"/>
</dbReference>
<dbReference type="Gene3D" id="3.40.960.10">
    <property type="entry name" value="VSR Endonuclease"/>
    <property type="match status" value="1"/>
</dbReference>
<protein>
    <recommendedName>
        <fullName evidence="1">DUF559 domain-containing protein</fullName>
    </recommendedName>
</protein>
<dbReference type="SUPFAM" id="SSF52980">
    <property type="entry name" value="Restriction endonuclease-like"/>
    <property type="match status" value="1"/>
</dbReference>
<gene>
    <name evidence="2" type="ORF">GA0111570_105226</name>
</gene>
<dbReference type="Pfam" id="PF04480">
    <property type="entry name" value="DUF559"/>
    <property type="match status" value="1"/>
</dbReference>
<organism evidence="2 3">
    <name type="scientific">Raineyella antarctica</name>
    <dbReference type="NCBI Taxonomy" id="1577474"/>
    <lineage>
        <taxon>Bacteria</taxon>
        <taxon>Bacillati</taxon>
        <taxon>Actinomycetota</taxon>
        <taxon>Actinomycetes</taxon>
        <taxon>Propionibacteriales</taxon>
        <taxon>Propionibacteriaceae</taxon>
        <taxon>Raineyella</taxon>
    </lineage>
</organism>
<reference evidence="2 3" key="1">
    <citation type="submission" date="2016-06" db="EMBL/GenBank/DDBJ databases">
        <authorList>
            <person name="Olsen C.W."/>
            <person name="Carey S."/>
            <person name="Hinshaw L."/>
            <person name="Karasin A.I."/>
        </authorList>
    </citation>
    <scope>NUCLEOTIDE SEQUENCE [LARGE SCALE GENOMIC DNA]</scope>
    <source>
        <strain evidence="2 3">LZ-22</strain>
    </source>
</reference>
<name>A0A1G6GWZ5_9ACTN</name>
<dbReference type="Proteomes" id="UP000199086">
    <property type="component" value="Unassembled WGS sequence"/>
</dbReference>
<dbReference type="InterPro" id="IPR011335">
    <property type="entry name" value="Restrct_endonuc-II-like"/>
</dbReference>
<evidence type="ECO:0000259" key="1">
    <source>
        <dbReference type="Pfam" id="PF04480"/>
    </source>
</evidence>
<dbReference type="InterPro" id="IPR007569">
    <property type="entry name" value="DUF559"/>
</dbReference>
<evidence type="ECO:0000313" key="2">
    <source>
        <dbReference type="EMBL" id="SDB86547.1"/>
    </source>
</evidence>